<reference evidence="1" key="1">
    <citation type="journal article" date="2012" name="Proc. Natl. Acad. Sci. U.S.A.">
        <title>Antigenic diversity is generated by distinct evolutionary mechanisms in African trypanosome species.</title>
        <authorList>
            <person name="Jackson A.P."/>
            <person name="Berry A."/>
            <person name="Aslett M."/>
            <person name="Allison H.C."/>
            <person name="Burton P."/>
            <person name="Vavrova-Anderson J."/>
            <person name="Brown R."/>
            <person name="Browne H."/>
            <person name="Corton N."/>
            <person name="Hauser H."/>
            <person name="Gamble J."/>
            <person name="Gilderthorp R."/>
            <person name="Marcello L."/>
            <person name="McQuillan J."/>
            <person name="Otto T.D."/>
            <person name="Quail M.A."/>
            <person name="Sanders M.J."/>
            <person name="van Tonder A."/>
            <person name="Ginger M.L."/>
            <person name="Field M.C."/>
            <person name="Barry J.D."/>
            <person name="Hertz-Fowler C."/>
            <person name="Berriman M."/>
        </authorList>
    </citation>
    <scope>NUCLEOTIDE SEQUENCE</scope>
    <source>
        <strain evidence="1">IL3000</strain>
    </source>
</reference>
<proteinExistence type="predicted"/>
<gene>
    <name evidence="1" type="ORF">TCIL3000_7_4860</name>
</gene>
<protein>
    <submittedName>
        <fullName evidence="1">Uncharacterized protein</fullName>
    </submittedName>
</protein>
<dbReference type="AlphaFoldDB" id="G0UQL1"/>
<dbReference type="EMBL" id="HE575320">
    <property type="protein sequence ID" value="CCC91672.1"/>
    <property type="molecule type" value="Genomic_DNA"/>
</dbReference>
<name>G0UQL1_TRYCI</name>
<organism evidence="1">
    <name type="scientific">Trypanosoma congolense (strain IL3000)</name>
    <dbReference type="NCBI Taxonomy" id="1068625"/>
    <lineage>
        <taxon>Eukaryota</taxon>
        <taxon>Discoba</taxon>
        <taxon>Euglenozoa</taxon>
        <taxon>Kinetoplastea</taxon>
        <taxon>Metakinetoplastina</taxon>
        <taxon>Trypanosomatida</taxon>
        <taxon>Trypanosomatidae</taxon>
        <taxon>Trypanosoma</taxon>
        <taxon>Nannomonas</taxon>
    </lineage>
</organism>
<evidence type="ECO:0000313" key="1">
    <source>
        <dbReference type="EMBL" id="CCC91672.1"/>
    </source>
</evidence>
<sequence length="101" mass="11990">MWIFVICTPLLTVRQYTRTVQLRFVVDSLYLFLRRKINMKNEKGKGSERERKGKKKKVKRMIVMFFINKCPMSLMSYQGNPARLQLHPLSHVFSYIPATAH</sequence>
<accession>G0UQL1</accession>